<comment type="caution">
    <text evidence="2">The sequence shown here is derived from an EMBL/GenBank/DDBJ whole genome shotgun (WGS) entry which is preliminary data.</text>
</comment>
<proteinExistence type="predicted"/>
<keyword evidence="3" id="KW-1185">Reference proteome</keyword>
<name>A0ABS8S5C7_DATST</name>
<feature type="region of interest" description="Disordered" evidence="1">
    <location>
        <begin position="1"/>
        <end position="26"/>
    </location>
</feature>
<dbReference type="EMBL" id="JACEIK010000297">
    <property type="protein sequence ID" value="MCD7454335.1"/>
    <property type="molecule type" value="Genomic_DNA"/>
</dbReference>
<evidence type="ECO:0000256" key="1">
    <source>
        <dbReference type="SAM" id="MobiDB-lite"/>
    </source>
</evidence>
<protein>
    <submittedName>
        <fullName evidence="2">Uncharacterized protein</fullName>
    </submittedName>
</protein>
<evidence type="ECO:0000313" key="2">
    <source>
        <dbReference type="EMBL" id="MCD7454335.1"/>
    </source>
</evidence>
<accession>A0ABS8S5C7</accession>
<sequence length="175" mass="19482">MSRKTHFKLDSKQGHSQNPSRRNRHAIFRSEFEDTGGQVEKDMAMEPVDFTKPLIKKLDNPFIFRNVEENEDQKLFVLCGLSPLSLDFSLPVSFDDDSACEDPLGSSSLFDFFLYCDCVAEGLPFVDLLFSKLLGSGAPNSSSELVGASRRRDLFGGVTLPPPFTTYFGAIAENI</sequence>
<dbReference type="Proteomes" id="UP000823775">
    <property type="component" value="Unassembled WGS sequence"/>
</dbReference>
<reference evidence="2 3" key="1">
    <citation type="journal article" date="2021" name="BMC Genomics">
        <title>Datura genome reveals duplications of psychoactive alkaloid biosynthetic genes and high mutation rate following tissue culture.</title>
        <authorList>
            <person name="Rajewski A."/>
            <person name="Carter-House D."/>
            <person name="Stajich J."/>
            <person name="Litt A."/>
        </authorList>
    </citation>
    <scope>NUCLEOTIDE SEQUENCE [LARGE SCALE GENOMIC DNA]</scope>
    <source>
        <strain evidence="2">AR-01</strain>
    </source>
</reference>
<organism evidence="2 3">
    <name type="scientific">Datura stramonium</name>
    <name type="common">Jimsonweed</name>
    <name type="synonym">Common thornapple</name>
    <dbReference type="NCBI Taxonomy" id="4076"/>
    <lineage>
        <taxon>Eukaryota</taxon>
        <taxon>Viridiplantae</taxon>
        <taxon>Streptophyta</taxon>
        <taxon>Embryophyta</taxon>
        <taxon>Tracheophyta</taxon>
        <taxon>Spermatophyta</taxon>
        <taxon>Magnoliopsida</taxon>
        <taxon>eudicotyledons</taxon>
        <taxon>Gunneridae</taxon>
        <taxon>Pentapetalae</taxon>
        <taxon>asterids</taxon>
        <taxon>lamiids</taxon>
        <taxon>Solanales</taxon>
        <taxon>Solanaceae</taxon>
        <taxon>Solanoideae</taxon>
        <taxon>Datureae</taxon>
        <taxon>Datura</taxon>
    </lineage>
</organism>
<gene>
    <name evidence="2" type="ORF">HAX54_024347</name>
</gene>
<evidence type="ECO:0000313" key="3">
    <source>
        <dbReference type="Proteomes" id="UP000823775"/>
    </source>
</evidence>